<keyword evidence="5 6" id="KW-0472">Membrane</keyword>
<dbReference type="InterPro" id="IPR012936">
    <property type="entry name" value="Erv_C"/>
</dbReference>
<keyword evidence="3 6" id="KW-0812">Transmembrane</keyword>
<feature type="domain" description="Endoplasmic reticulum vesicle transporter N-terminal" evidence="8">
    <location>
        <begin position="7"/>
        <end position="96"/>
    </location>
</feature>
<dbReference type="GO" id="GO:0033116">
    <property type="term" value="C:endoplasmic reticulum-Golgi intermediate compartment membrane"/>
    <property type="evidence" value="ECO:0007669"/>
    <property type="project" value="UniProtKB-SubCell"/>
</dbReference>
<dbReference type="InterPro" id="IPR045888">
    <property type="entry name" value="Erv"/>
</dbReference>
<feature type="transmembrane region" description="Helical" evidence="6">
    <location>
        <begin position="386"/>
        <end position="408"/>
    </location>
</feature>
<evidence type="ECO:0000256" key="6">
    <source>
        <dbReference type="RuleBase" id="RU369013"/>
    </source>
</evidence>
<keyword evidence="6" id="KW-0333">Golgi apparatus</keyword>
<organism evidence="9 10">
    <name type="scientific">Ascobolus immersus RN42</name>
    <dbReference type="NCBI Taxonomy" id="1160509"/>
    <lineage>
        <taxon>Eukaryota</taxon>
        <taxon>Fungi</taxon>
        <taxon>Dikarya</taxon>
        <taxon>Ascomycota</taxon>
        <taxon>Pezizomycotina</taxon>
        <taxon>Pezizomycetes</taxon>
        <taxon>Pezizales</taxon>
        <taxon>Ascobolaceae</taxon>
        <taxon>Ascobolus</taxon>
    </lineage>
</organism>
<evidence type="ECO:0000259" key="8">
    <source>
        <dbReference type="Pfam" id="PF13850"/>
    </source>
</evidence>
<dbReference type="STRING" id="1160509.A0A3N4HVT5"/>
<evidence type="ECO:0000313" key="9">
    <source>
        <dbReference type="EMBL" id="RPA77317.1"/>
    </source>
</evidence>
<feature type="domain" description="Endoplasmic reticulum vesicle transporter C-terminal" evidence="7">
    <location>
        <begin position="140"/>
        <end position="409"/>
    </location>
</feature>
<dbReference type="Pfam" id="PF13850">
    <property type="entry name" value="ERGIC_N"/>
    <property type="match status" value="1"/>
</dbReference>
<comment type="subcellular location">
    <subcellularLocation>
        <location evidence="6">Endoplasmic reticulum membrane</location>
        <topology evidence="6">Multi-pass membrane protein</topology>
    </subcellularLocation>
    <subcellularLocation>
        <location evidence="6">Endoplasmic reticulum-Golgi intermediate compartment membrane</location>
        <topology evidence="6">Multi-pass membrane protein</topology>
    </subcellularLocation>
    <subcellularLocation>
        <location evidence="6">Golgi apparatus membrane</location>
        <topology evidence="6">Multi-pass membrane protein</topology>
    </subcellularLocation>
    <subcellularLocation>
        <location evidence="1">Membrane</location>
        <topology evidence="1">Multi-pass membrane protein</topology>
    </subcellularLocation>
</comment>
<comment type="similarity">
    <text evidence="2 6">Belongs to the ERGIC family.</text>
</comment>
<dbReference type="GO" id="GO:0000139">
    <property type="term" value="C:Golgi membrane"/>
    <property type="evidence" value="ECO:0007669"/>
    <property type="project" value="UniProtKB-SubCell"/>
</dbReference>
<accession>A0A3N4HVT5</accession>
<keyword evidence="6" id="KW-0256">Endoplasmic reticulum</keyword>
<feature type="transmembrane region" description="Helical" evidence="6">
    <location>
        <begin position="20"/>
        <end position="43"/>
    </location>
</feature>
<gene>
    <name evidence="9" type="ORF">BJ508DRAFT_417147</name>
</gene>
<dbReference type="PANTHER" id="PTHR10984">
    <property type="entry name" value="ENDOPLASMIC RETICULUM-GOLGI INTERMEDIATE COMPARTMENT PROTEIN"/>
    <property type="match status" value="1"/>
</dbReference>
<sequence>MGRTSRLTRFDAFTKTVEDARIRTTSGGIVTITSVLLILLLIFNEWRDFRRIIIRPELVVDKSRAQKLEIHLNMTFPHMPCELLTLDVMDVSGDLQPGVEHGIHKTRLDPVGNPIETKLSNLHAKDLEASHLAKDYCGSCYGVPPPPNAQKNGCCQTCDEVREAYAIHGWAFGRGEKVEQCEREHYAEKLDAQRHEGCNIAGGLHVNKVVGNFHIAPGKSLTDMNMHMHDLNQYNLPDAKHDFTHIIHQLSFGPKLPDVISATTSGVRRKEDYLPSHNPLDNLHQSTTDKTMNFMYFIKIVSTSYIPLGVTVPQNPTAAEMHDLRYNKGVIETHQYSVTSHTRSVMGGEDPLEKGTVHMRGGIPGVFFSYDISPMKVVNREVRTKGWGGFLVGVCAVVGGTLTVAAAVDRGVYEGRKKLHKA</sequence>
<name>A0A3N4HVT5_ASCIM</name>
<keyword evidence="6" id="KW-0813">Transport</keyword>
<dbReference type="GO" id="GO:0030134">
    <property type="term" value="C:COPII-coated ER to Golgi transport vesicle"/>
    <property type="evidence" value="ECO:0007669"/>
    <property type="project" value="TreeGrafter"/>
</dbReference>
<dbReference type="GO" id="GO:0006888">
    <property type="term" value="P:endoplasmic reticulum to Golgi vesicle-mediated transport"/>
    <property type="evidence" value="ECO:0007669"/>
    <property type="project" value="UniProtKB-UniRule"/>
</dbReference>
<dbReference type="GO" id="GO:0005789">
    <property type="term" value="C:endoplasmic reticulum membrane"/>
    <property type="evidence" value="ECO:0007669"/>
    <property type="project" value="UniProtKB-SubCell"/>
</dbReference>
<keyword evidence="10" id="KW-1185">Reference proteome</keyword>
<evidence type="ECO:0000256" key="3">
    <source>
        <dbReference type="ARBA" id="ARBA00022692"/>
    </source>
</evidence>
<keyword evidence="6" id="KW-0931">ER-Golgi transport</keyword>
<dbReference type="GO" id="GO:0006890">
    <property type="term" value="P:retrograde vesicle-mediated transport, Golgi to endoplasmic reticulum"/>
    <property type="evidence" value="ECO:0007669"/>
    <property type="project" value="TreeGrafter"/>
</dbReference>
<dbReference type="OrthoDB" id="270930at2759"/>
<dbReference type="AlphaFoldDB" id="A0A3N4HVT5"/>
<keyword evidence="4 6" id="KW-1133">Transmembrane helix</keyword>
<dbReference type="InterPro" id="IPR039542">
    <property type="entry name" value="Erv_N"/>
</dbReference>
<protein>
    <recommendedName>
        <fullName evidence="6">Endoplasmic reticulum-Golgi intermediate compartment protein</fullName>
    </recommendedName>
</protein>
<dbReference type="EMBL" id="ML119728">
    <property type="protein sequence ID" value="RPA77317.1"/>
    <property type="molecule type" value="Genomic_DNA"/>
</dbReference>
<comment type="function">
    <text evidence="6">Plays a role in transport between endoplasmic reticulum and Golgi.</text>
</comment>
<dbReference type="Proteomes" id="UP000275078">
    <property type="component" value="Unassembled WGS sequence"/>
</dbReference>
<proteinExistence type="inferred from homology"/>
<evidence type="ECO:0000313" key="10">
    <source>
        <dbReference type="Proteomes" id="UP000275078"/>
    </source>
</evidence>
<evidence type="ECO:0000259" key="7">
    <source>
        <dbReference type="Pfam" id="PF07970"/>
    </source>
</evidence>
<evidence type="ECO:0000256" key="4">
    <source>
        <dbReference type="ARBA" id="ARBA00022989"/>
    </source>
</evidence>
<reference evidence="9 10" key="1">
    <citation type="journal article" date="2018" name="Nat. Ecol. Evol.">
        <title>Pezizomycetes genomes reveal the molecular basis of ectomycorrhizal truffle lifestyle.</title>
        <authorList>
            <person name="Murat C."/>
            <person name="Payen T."/>
            <person name="Noel B."/>
            <person name="Kuo A."/>
            <person name="Morin E."/>
            <person name="Chen J."/>
            <person name="Kohler A."/>
            <person name="Krizsan K."/>
            <person name="Balestrini R."/>
            <person name="Da Silva C."/>
            <person name="Montanini B."/>
            <person name="Hainaut M."/>
            <person name="Levati E."/>
            <person name="Barry K.W."/>
            <person name="Belfiori B."/>
            <person name="Cichocki N."/>
            <person name="Clum A."/>
            <person name="Dockter R.B."/>
            <person name="Fauchery L."/>
            <person name="Guy J."/>
            <person name="Iotti M."/>
            <person name="Le Tacon F."/>
            <person name="Lindquist E.A."/>
            <person name="Lipzen A."/>
            <person name="Malagnac F."/>
            <person name="Mello A."/>
            <person name="Molinier V."/>
            <person name="Miyauchi S."/>
            <person name="Poulain J."/>
            <person name="Riccioni C."/>
            <person name="Rubini A."/>
            <person name="Sitrit Y."/>
            <person name="Splivallo R."/>
            <person name="Traeger S."/>
            <person name="Wang M."/>
            <person name="Zifcakova L."/>
            <person name="Wipf D."/>
            <person name="Zambonelli A."/>
            <person name="Paolocci F."/>
            <person name="Nowrousian M."/>
            <person name="Ottonello S."/>
            <person name="Baldrian P."/>
            <person name="Spatafora J.W."/>
            <person name="Henrissat B."/>
            <person name="Nagy L.G."/>
            <person name="Aury J.M."/>
            <person name="Wincker P."/>
            <person name="Grigoriev I.V."/>
            <person name="Bonfante P."/>
            <person name="Martin F.M."/>
        </authorList>
    </citation>
    <scope>NUCLEOTIDE SEQUENCE [LARGE SCALE GENOMIC DNA]</scope>
    <source>
        <strain evidence="9 10">RN42</strain>
    </source>
</reference>
<evidence type="ECO:0000256" key="1">
    <source>
        <dbReference type="ARBA" id="ARBA00004141"/>
    </source>
</evidence>
<dbReference type="Pfam" id="PF07970">
    <property type="entry name" value="COPIIcoated_ERV"/>
    <property type="match status" value="1"/>
</dbReference>
<dbReference type="PANTHER" id="PTHR10984:SF25">
    <property type="entry name" value="ENDOPLASMIC RETICULUM-GOLGI INTERMEDIATE COMPARTMENT PROTEIN 3"/>
    <property type="match status" value="1"/>
</dbReference>
<evidence type="ECO:0000256" key="5">
    <source>
        <dbReference type="ARBA" id="ARBA00023136"/>
    </source>
</evidence>
<evidence type="ECO:0000256" key="2">
    <source>
        <dbReference type="ARBA" id="ARBA00005648"/>
    </source>
</evidence>